<organism evidence="3 4">
    <name type="scientific">Barnesiella viscericola</name>
    <dbReference type="NCBI Taxonomy" id="397865"/>
    <lineage>
        <taxon>Bacteria</taxon>
        <taxon>Pseudomonadati</taxon>
        <taxon>Bacteroidota</taxon>
        <taxon>Bacteroidia</taxon>
        <taxon>Bacteroidales</taxon>
        <taxon>Barnesiellaceae</taxon>
        <taxon>Barnesiella</taxon>
    </lineage>
</organism>
<dbReference type="PANTHER" id="PTHR40114">
    <property type="entry name" value="SLR0698 PROTEIN"/>
    <property type="match status" value="1"/>
</dbReference>
<feature type="domain" description="CYTH" evidence="2">
    <location>
        <begin position="2"/>
        <end position="149"/>
    </location>
</feature>
<dbReference type="AlphaFoldDB" id="A0A921SVJ3"/>
<dbReference type="RefSeq" id="WP_025277621.1">
    <property type="nucleotide sequence ID" value="NZ_CAKMIC010000002.1"/>
</dbReference>
<dbReference type="PROSITE" id="PS51707">
    <property type="entry name" value="CYTH"/>
    <property type="match status" value="1"/>
</dbReference>
<dbReference type="PIRSF" id="PIRSF016487">
    <property type="entry name" value="CYTH_UCP016487"/>
    <property type="match status" value="1"/>
</dbReference>
<evidence type="ECO:0000259" key="2">
    <source>
        <dbReference type="PROSITE" id="PS51707"/>
    </source>
</evidence>
<dbReference type="Proteomes" id="UP000757103">
    <property type="component" value="Unassembled WGS sequence"/>
</dbReference>
<dbReference type="SUPFAM" id="SSF55154">
    <property type="entry name" value="CYTH-like phosphatases"/>
    <property type="match status" value="1"/>
</dbReference>
<dbReference type="CDD" id="cd07891">
    <property type="entry name" value="CYTH-like_CthTTM-like_1"/>
    <property type="match status" value="1"/>
</dbReference>
<dbReference type="InterPro" id="IPR023577">
    <property type="entry name" value="CYTH_domain"/>
</dbReference>
<proteinExistence type="predicted"/>
<dbReference type="SMART" id="SM01118">
    <property type="entry name" value="CYTH"/>
    <property type="match status" value="1"/>
</dbReference>
<protein>
    <submittedName>
        <fullName evidence="3">CYTH domain-containing protein</fullName>
    </submittedName>
</protein>
<dbReference type="InterPro" id="IPR012042">
    <property type="entry name" value="NeuTTM/CthTTM-like"/>
</dbReference>
<evidence type="ECO:0000256" key="1">
    <source>
        <dbReference type="PIRSR" id="PIRSR016487-1"/>
    </source>
</evidence>
<feature type="active site" description="Proton acceptor" evidence="1">
    <location>
        <position position="30"/>
    </location>
</feature>
<evidence type="ECO:0000313" key="3">
    <source>
        <dbReference type="EMBL" id="HJG89796.1"/>
    </source>
</evidence>
<reference evidence="3" key="2">
    <citation type="submission" date="2021-09" db="EMBL/GenBank/DDBJ databases">
        <authorList>
            <person name="Gilroy R."/>
        </authorList>
    </citation>
    <scope>NUCLEOTIDE SEQUENCE</scope>
    <source>
        <strain evidence="3">CHK121-7720</strain>
    </source>
</reference>
<dbReference type="Pfam" id="PF01928">
    <property type="entry name" value="CYTH"/>
    <property type="match status" value="1"/>
</dbReference>
<dbReference type="EMBL" id="DYUD01000027">
    <property type="protein sequence ID" value="HJG89796.1"/>
    <property type="molecule type" value="Genomic_DNA"/>
</dbReference>
<dbReference type="GeneID" id="90528246"/>
<accession>A0A921SVJ3</accession>
<gene>
    <name evidence="3" type="ORF">K8U91_10065</name>
</gene>
<reference evidence="3" key="1">
    <citation type="journal article" date="2021" name="PeerJ">
        <title>Extensive microbial diversity within the chicken gut microbiome revealed by metagenomics and culture.</title>
        <authorList>
            <person name="Gilroy R."/>
            <person name="Ravi A."/>
            <person name="Getino M."/>
            <person name="Pursley I."/>
            <person name="Horton D.L."/>
            <person name="Alikhan N.F."/>
            <person name="Baker D."/>
            <person name="Gharbi K."/>
            <person name="Hall N."/>
            <person name="Watson M."/>
            <person name="Adriaenssens E.M."/>
            <person name="Foster-Nyarko E."/>
            <person name="Jarju S."/>
            <person name="Secka A."/>
            <person name="Antonio M."/>
            <person name="Oren A."/>
            <person name="Chaudhuri R.R."/>
            <person name="La Ragione R."/>
            <person name="Hildebrand F."/>
            <person name="Pallen M.J."/>
        </authorList>
    </citation>
    <scope>NUCLEOTIDE SEQUENCE</scope>
    <source>
        <strain evidence="3">CHK121-7720</strain>
    </source>
</reference>
<evidence type="ECO:0000313" key="4">
    <source>
        <dbReference type="Proteomes" id="UP000757103"/>
    </source>
</evidence>
<name>A0A921SVJ3_9BACT</name>
<sequence length="159" mass="17990">MNLEIERKYRVTDRSYRTGATRCTYYKQGYLSTNPAATVRIRIAGGQAFITVKGTTTGCSRQEYEYPIPVADAAAMLDGLCQSGLIEKKRYLYPYAGHTWEVDEFMGDNEGLVVAEVELQSESESIALPPFIGREVTGDSRYYNSNLAKTPYRDWVEKE</sequence>
<comment type="caution">
    <text evidence="3">The sequence shown here is derived from an EMBL/GenBank/DDBJ whole genome shotgun (WGS) entry which is preliminary data.</text>
</comment>
<dbReference type="InterPro" id="IPR033469">
    <property type="entry name" value="CYTH-like_dom_sf"/>
</dbReference>
<dbReference type="Gene3D" id="2.40.320.10">
    <property type="entry name" value="Hypothetical Protein Pfu-838710-001"/>
    <property type="match status" value="1"/>
</dbReference>
<dbReference type="PANTHER" id="PTHR40114:SF1">
    <property type="entry name" value="SLR0698 PROTEIN"/>
    <property type="match status" value="1"/>
</dbReference>